<reference evidence="2 3" key="1">
    <citation type="journal article" date="2023" name="Commun. Biol.">
        <title>Genome analysis of Parmales, the sister group of diatoms, reveals the evolutionary specialization of diatoms from phago-mixotrophs to photoautotrophs.</title>
        <authorList>
            <person name="Ban H."/>
            <person name="Sato S."/>
            <person name="Yoshikawa S."/>
            <person name="Yamada K."/>
            <person name="Nakamura Y."/>
            <person name="Ichinomiya M."/>
            <person name="Sato N."/>
            <person name="Blanc-Mathieu R."/>
            <person name="Endo H."/>
            <person name="Kuwata A."/>
            <person name="Ogata H."/>
        </authorList>
    </citation>
    <scope>NUCLEOTIDE SEQUENCE [LARGE SCALE GENOMIC DNA]</scope>
</reference>
<gene>
    <name evidence="2" type="ORF">TeGR_g6534</name>
</gene>
<dbReference type="Proteomes" id="UP001165060">
    <property type="component" value="Unassembled WGS sequence"/>
</dbReference>
<evidence type="ECO:0000313" key="2">
    <source>
        <dbReference type="EMBL" id="GMI25810.1"/>
    </source>
</evidence>
<evidence type="ECO:0000256" key="1">
    <source>
        <dbReference type="SAM" id="MobiDB-lite"/>
    </source>
</evidence>
<sequence>MQGTGASLGFVLLATSGRSPKEQSLALQAMSTLFLMAAQKVGARCTSVARCAALMLVIYLAVDTLQTFLYLNEDWLSPDFIQMVAIQEVFSLCKNGGILGFLAYADPESVRLLKSKATVDSLSEIFGAVAAFAFFAAEKELVGMDGANMYNVTFAGNSNLNYISPACYSTCPSFTVNNEEKEAPASEGVEVVIGVIATVLVVRMACLKGELWFLEFMRKHFGKQGAVAPVSEVPISSKTDAGEDGDGKAPAATQRAGQKQASEAMGAAAGVFEEVSLPFLFVSFYIAVNSVAYGLRLSKWTPTSDGVAAAMFNEG</sequence>
<proteinExistence type="predicted"/>
<name>A0ABQ6MGB4_9STRA</name>
<accession>A0ABQ6MGB4</accession>
<organism evidence="2 3">
    <name type="scientific">Tetraparma gracilis</name>
    <dbReference type="NCBI Taxonomy" id="2962635"/>
    <lineage>
        <taxon>Eukaryota</taxon>
        <taxon>Sar</taxon>
        <taxon>Stramenopiles</taxon>
        <taxon>Ochrophyta</taxon>
        <taxon>Bolidophyceae</taxon>
        <taxon>Parmales</taxon>
        <taxon>Triparmaceae</taxon>
        <taxon>Tetraparma</taxon>
    </lineage>
</organism>
<evidence type="ECO:0000313" key="3">
    <source>
        <dbReference type="Proteomes" id="UP001165060"/>
    </source>
</evidence>
<keyword evidence="3" id="KW-1185">Reference proteome</keyword>
<dbReference type="EMBL" id="BRYB01005547">
    <property type="protein sequence ID" value="GMI25810.1"/>
    <property type="molecule type" value="Genomic_DNA"/>
</dbReference>
<protein>
    <submittedName>
        <fullName evidence="2">Uncharacterized protein</fullName>
    </submittedName>
</protein>
<comment type="caution">
    <text evidence="2">The sequence shown here is derived from an EMBL/GenBank/DDBJ whole genome shotgun (WGS) entry which is preliminary data.</text>
</comment>
<feature type="region of interest" description="Disordered" evidence="1">
    <location>
        <begin position="235"/>
        <end position="257"/>
    </location>
</feature>